<dbReference type="InterPro" id="IPR043993">
    <property type="entry name" value="T4SS_pilin"/>
</dbReference>
<evidence type="ECO:0000256" key="1">
    <source>
        <dbReference type="SAM" id="Phobius"/>
    </source>
</evidence>
<dbReference type="Proteomes" id="UP000262882">
    <property type="component" value="Unassembled WGS sequence"/>
</dbReference>
<dbReference type="EMBL" id="QVNQ01000013">
    <property type="protein sequence ID" value="RFS81581.1"/>
    <property type="molecule type" value="Genomic_DNA"/>
</dbReference>
<name>A0A372G893_9ACTN</name>
<protein>
    <recommendedName>
        <fullName evidence="4">TrbC/VIRB2 family protein</fullName>
    </recommendedName>
</protein>
<reference evidence="2 3" key="1">
    <citation type="submission" date="2018-08" db="EMBL/GenBank/DDBJ databases">
        <title>Actinomadura spongicola sp. nov., isolated from marine sponge Leucetta chagosensis.</title>
        <authorList>
            <person name="Li L."/>
            <person name="Lin H.W."/>
        </authorList>
    </citation>
    <scope>NUCLEOTIDE SEQUENCE [LARGE SCALE GENOMIC DNA]</scope>
    <source>
        <strain evidence="2 3">LHW52907</strain>
    </source>
</reference>
<sequence>MLVVLAAPDAFADALAAPPQDLNTVINRITRWLVGLLVSLATLFLTVGFIRYLLAGGDPGEVGKAKNTLKYAAIGYGGAVMTPVLVTILKGFVGG</sequence>
<keyword evidence="3" id="KW-1185">Reference proteome</keyword>
<keyword evidence="1" id="KW-0812">Transmembrane</keyword>
<feature type="transmembrane region" description="Helical" evidence="1">
    <location>
        <begin position="32"/>
        <end position="54"/>
    </location>
</feature>
<keyword evidence="1" id="KW-0472">Membrane</keyword>
<evidence type="ECO:0000313" key="3">
    <source>
        <dbReference type="Proteomes" id="UP000262882"/>
    </source>
</evidence>
<proteinExistence type="predicted"/>
<feature type="transmembrane region" description="Helical" evidence="1">
    <location>
        <begin position="74"/>
        <end position="93"/>
    </location>
</feature>
<dbReference type="Pfam" id="PF18895">
    <property type="entry name" value="T4SS_pilin"/>
    <property type="match status" value="1"/>
</dbReference>
<organism evidence="2 3">
    <name type="scientific">Actinomadura spongiicola</name>
    <dbReference type="NCBI Taxonomy" id="2303421"/>
    <lineage>
        <taxon>Bacteria</taxon>
        <taxon>Bacillati</taxon>
        <taxon>Actinomycetota</taxon>
        <taxon>Actinomycetes</taxon>
        <taxon>Streptosporangiales</taxon>
        <taxon>Thermomonosporaceae</taxon>
        <taxon>Actinomadura</taxon>
    </lineage>
</organism>
<dbReference type="AlphaFoldDB" id="A0A372G893"/>
<evidence type="ECO:0008006" key="4">
    <source>
        <dbReference type="Google" id="ProtNLM"/>
    </source>
</evidence>
<gene>
    <name evidence="2" type="ORF">D0T12_31710</name>
</gene>
<accession>A0A372G893</accession>
<comment type="caution">
    <text evidence="2">The sequence shown here is derived from an EMBL/GenBank/DDBJ whole genome shotgun (WGS) entry which is preliminary data.</text>
</comment>
<evidence type="ECO:0000313" key="2">
    <source>
        <dbReference type="EMBL" id="RFS81581.1"/>
    </source>
</evidence>
<keyword evidence="1" id="KW-1133">Transmembrane helix</keyword>
<dbReference type="OrthoDB" id="4566527at2"/>